<name>A0ABP7SJR4_9BURK</name>
<accession>A0ABP7SJR4</accession>
<dbReference type="InterPro" id="IPR005135">
    <property type="entry name" value="Endo/exonuclease/phosphatase"/>
</dbReference>
<proteinExistence type="predicted"/>
<evidence type="ECO:0000313" key="3">
    <source>
        <dbReference type="Proteomes" id="UP001501353"/>
    </source>
</evidence>
<dbReference type="Proteomes" id="UP001501353">
    <property type="component" value="Unassembled WGS sequence"/>
</dbReference>
<protein>
    <submittedName>
        <fullName evidence="2">Nuclease</fullName>
    </submittedName>
</protein>
<evidence type="ECO:0000313" key="2">
    <source>
        <dbReference type="EMBL" id="GAA4012631.1"/>
    </source>
</evidence>
<dbReference type="Gene3D" id="3.60.10.10">
    <property type="entry name" value="Endonuclease/exonuclease/phosphatase"/>
    <property type="match status" value="1"/>
</dbReference>
<dbReference type="RefSeq" id="WP_344761444.1">
    <property type="nucleotide sequence ID" value="NZ_BAAAZE010000002.1"/>
</dbReference>
<gene>
    <name evidence="2" type="ORF">GCM10022212_02960</name>
</gene>
<organism evidence="2 3">
    <name type="scientific">Actimicrobium antarcticum</name>
    <dbReference type="NCBI Taxonomy" id="1051899"/>
    <lineage>
        <taxon>Bacteria</taxon>
        <taxon>Pseudomonadati</taxon>
        <taxon>Pseudomonadota</taxon>
        <taxon>Betaproteobacteria</taxon>
        <taxon>Burkholderiales</taxon>
        <taxon>Oxalobacteraceae</taxon>
        <taxon>Actimicrobium</taxon>
    </lineage>
</organism>
<dbReference type="PANTHER" id="PTHR42834:SF1">
    <property type="entry name" value="ENDONUCLEASE_EXONUCLEASE_PHOSPHATASE FAMILY PROTEIN (AFU_ORTHOLOGUE AFUA_3G09210)"/>
    <property type="match status" value="1"/>
</dbReference>
<sequence>MPHELRFATFNVFNLALPGSRFYAGQEPWSIAQYDAKISWLAQQIDRLDADVIGFQEIFSQDALKDVLARTRHYRHAHHIGSDPQPRDGHLSPSVALVSRLPLLVPPILHDRLPRNLSVVLPDTPLPMTRFTRPVLQVELALPGHGSLHAFVVHMKSKRPDWNPDEADDDPYHLGMASLRSLIRRGTDALGLRYLMTDLQLRQRVPLVVLGDFNDDAAAVTTQLVMGSGRRDRSALYERLFDSYRIQSGRDPSRDVGFSYLHEGVYQTLDHVLVSEEFHPRSPYAIGEVLEVIYLNDHVGLRLAAASDHGQVVVRVRLFDQDGVS</sequence>
<dbReference type="SUPFAM" id="SSF56219">
    <property type="entry name" value="DNase I-like"/>
    <property type="match status" value="1"/>
</dbReference>
<dbReference type="EMBL" id="BAAAZE010000002">
    <property type="protein sequence ID" value="GAA4012631.1"/>
    <property type="molecule type" value="Genomic_DNA"/>
</dbReference>
<dbReference type="PANTHER" id="PTHR42834">
    <property type="entry name" value="ENDONUCLEASE/EXONUCLEASE/PHOSPHATASE FAMILY PROTEIN (AFU_ORTHOLOGUE AFUA_3G09210)"/>
    <property type="match status" value="1"/>
</dbReference>
<dbReference type="InterPro" id="IPR036691">
    <property type="entry name" value="Endo/exonu/phosph_ase_sf"/>
</dbReference>
<evidence type="ECO:0000259" key="1">
    <source>
        <dbReference type="Pfam" id="PF03372"/>
    </source>
</evidence>
<reference evidence="3" key="1">
    <citation type="journal article" date="2019" name="Int. J. Syst. Evol. Microbiol.">
        <title>The Global Catalogue of Microorganisms (GCM) 10K type strain sequencing project: providing services to taxonomists for standard genome sequencing and annotation.</title>
        <authorList>
            <consortium name="The Broad Institute Genomics Platform"/>
            <consortium name="The Broad Institute Genome Sequencing Center for Infectious Disease"/>
            <person name="Wu L."/>
            <person name="Ma J."/>
        </authorList>
    </citation>
    <scope>NUCLEOTIDE SEQUENCE [LARGE SCALE GENOMIC DNA]</scope>
    <source>
        <strain evidence="3">JCM 16673</strain>
    </source>
</reference>
<keyword evidence="3" id="KW-1185">Reference proteome</keyword>
<comment type="caution">
    <text evidence="2">The sequence shown here is derived from an EMBL/GenBank/DDBJ whole genome shotgun (WGS) entry which is preliminary data.</text>
</comment>
<dbReference type="Pfam" id="PF03372">
    <property type="entry name" value="Exo_endo_phos"/>
    <property type="match status" value="1"/>
</dbReference>
<feature type="domain" description="Endonuclease/exonuclease/phosphatase" evidence="1">
    <location>
        <begin position="9"/>
        <end position="309"/>
    </location>
</feature>